<accession>A0A939F3T3</accession>
<evidence type="ECO:0000313" key="2">
    <source>
        <dbReference type="EMBL" id="MBO0511582.1"/>
    </source>
</evidence>
<sequence>MLMRRVRFGAVLVAVVLALTGFSGKKHGHSSSGGGCSSHKSSTTHHDYDNDDYDNDDYNSTSSGGSTYTDTPTPTPSASAESDSATVLTCVQKAQGKQKPVTRATVKVMARQRTGDVYADTYAYRVRLVFRSATGTVVDRGTGTVNVRFPEGTGMLTLPMDSPSKVSRVARCEVESVERVG</sequence>
<proteinExistence type="predicted"/>
<gene>
    <name evidence="2" type="ORF">J0695_07120</name>
</gene>
<dbReference type="RefSeq" id="WP_206960990.1">
    <property type="nucleotide sequence ID" value="NZ_BAAAJJ010000001.1"/>
</dbReference>
<organism evidence="2 3">
    <name type="scientific">Streptomyces beijiangensis</name>
    <dbReference type="NCBI Taxonomy" id="163361"/>
    <lineage>
        <taxon>Bacteria</taxon>
        <taxon>Bacillati</taxon>
        <taxon>Actinomycetota</taxon>
        <taxon>Actinomycetes</taxon>
        <taxon>Kitasatosporales</taxon>
        <taxon>Streptomycetaceae</taxon>
        <taxon>Streptomyces</taxon>
    </lineage>
</organism>
<feature type="region of interest" description="Disordered" evidence="1">
    <location>
        <begin position="24"/>
        <end position="84"/>
    </location>
</feature>
<evidence type="ECO:0000313" key="3">
    <source>
        <dbReference type="Proteomes" id="UP000664167"/>
    </source>
</evidence>
<protein>
    <submittedName>
        <fullName evidence="2">Uncharacterized protein</fullName>
    </submittedName>
</protein>
<dbReference type="Proteomes" id="UP000664167">
    <property type="component" value="Unassembled WGS sequence"/>
</dbReference>
<dbReference type="EMBL" id="JAFLRJ010000061">
    <property type="protein sequence ID" value="MBO0511582.1"/>
    <property type="molecule type" value="Genomic_DNA"/>
</dbReference>
<dbReference type="AlphaFoldDB" id="A0A939F3T3"/>
<feature type="compositionally biased region" description="Low complexity" evidence="1">
    <location>
        <begin position="58"/>
        <end position="84"/>
    </location>
</feature>
<evidence type="ECO:0000256" key="1">
    <source>
        <dbReference type="SAM" id="MobiDB-lite"/>
    </source>
</evidence>
<comment type="caution">
    <text evidence="2">The sequence shown here is derived from an EMBL/GenBank/DDBJ whole genome shotgun (WGS) entry which is preliminary data.</text>
</comment>
<name>A0A939F3T3_9ACTN</name>
<reference evidence="2" key="1">
    <citation type="submission" date="2021-03" db="EMBL/GenBank/DDBJ databases">
        <title>Streptomyces poriferae sp. nov., a novel marine sponge-derived Actinobacteria species with anti-MRSA activity.</title>
        <authorList>
            <person name="Sandoval-Powers M."/>
            <person name="Kralova S."/>
            <person name="Nguyen G.-S."/>
            <person name="Fawwal D."/>
            <person name="Degnes K."/>
            <person name="Klinkenberg G."/>
            <person name="Sletta H."/>
            <person name="Wentzel A."/>
            <person name="Liles M.R."/>
        </authorList>
    </citation>
    <scope>NUCLEOTIDE SEQUENCE</scope>
    <source>
        <strain evidence="2">DSM 41794</strain>
    </source>
</reference>
<keyword evidence="3" id="KW-1185">Reference proteome</keyword>